<dbReference type="GO" id="GO:0005507">
    <property type="term" value="F:copper ion binding"/>
    <property type="evidence" value="ECO:0007669"/>
    <property type="project" value="InterPro"/>
</dbReference>
<evidence type="ECO:0000313" key="7">
    <source>
        <dbReference type="EMBL" id="VAW70635.1"/>
    </source>
</evidence>
<name>A0A3B0XQ67_9ZZZZ</name>
<gene>
    <name evidence="7" type="ORF">MNBD_GAMMA09-3619</name>
</gene>
<protein>
    <submittedName>
        <fullName evidence="7">Cytochrome oxidase biogenesis protein Cox11-CtaG, copper delivery to Cox1</fullName>
    </submittedName>
</protein>
<reference evidence="7" key="1">
    <citation type="submission" date="2018-06" db="EMBL/GenBank/DDBJ databases">
        <authorList>
            <person name="Zhirakovskaya E."/>
        </authorList>
    </citation>
    <scope>NUCLEOTIDE SEQUENCE</scope>
</reference>
<dbReference type="GO" id="GO:0016020">
    <property type="term" value="C:membrane"/>
    <property type="evidence" value="ECO:0007669"/>
    <property type="project" value="UniProtKB-SubCell"/>
</dbReference>
<comment type="function">
    <text evidence="1">Exerts its effect at some terminal stage of cytochrome c oxidase synthesis, probably by being involved in the insertion of the copper B into subunit I.</text>
</comment>
<dbReference type="PANTHER" id="PTHR21320:SF3">
    <property type="entry name" value="CYTOCHROME C OXIDASE ASSEMBLY PROTEIN COX11, MITOCHONDRIAL-RELATED"/>
    <property type="match status" value="1"/>
</dbReference>
<organism evidence="7">
    <name type="scientific">hydrothermal vent metagenome</name>
    <dbReference type="NCBI Taxonomy" id="652676"/>
    <lineage>
        <taxon>unclassified sequences</taxon>
        <taxon>metagenomes</taxon>
        <taxon>ecological metagenomes</taxon>
    </lineage>
</organism>
<feature type="transmembrane region" description="Helical" evidence="6">
    <location>
        <begin position="12"/>
        <end position="34"/>
    </location>
</feature>
<evidence type="ECO:0000256" key="5">
    <source>
        <dbReference type="ARBA" id="ARBA00023136"/>
    </source>
</evidence>
<evidence type="ECO:0000256" key="3">
    <source>
        <dbReference type="ARBA" id="ARBA00022692"/>
    </source>
</evidence>
<evidence type="ECO:0000256" key="1">
    <source>
        <dbReference type="ARBA" id="ARBA00004007"/>
    </source>
</evidence>
<dbReference type="NCBIfam" id="NF003465">
    <property type="entry name" value="PRK05089.1"/>
    <property type="match status" value="1"/>
</dbReference>
<evidence type="ECO:0000256" key="4">
    <source>
        <dbReference type="ARBA" id="ARBA00022989"/>
    </source>
</evidence>
<dbReference type="PIRSF" id="PIRSF005413">
    <property type="entry name" value="COX11"/>
    <property type="match status" value="1"/>
</dbReference>
<accession>A0A3B0XQ67</accession>
<keyword evidence="3 6" id="KW-0812">Transmembrane</keyword>
<proteinExistence type="predicted"/>
<keyword evidence="5 6" id="KW-0472">Membrane</keyword>
<dbReference type="AlphaFoldDB" id="A0A3B0XQ67"/>
<sequence length="194" mass="21967">MNSDGSQQNAKTVRWMFLIVIGMFGFGFAMVPLYDMLCSVTGLNGSTTGRVQESDLKKTLVDYSRSITVQFDSTNNADLPWEFYPLTKTVTVHPGEIKDIVYFAKNKSDKTIVAQAIPGITPWQATAYFNKTECFCFKQQTLKAGESREMPLRFIIDTHLPEDLNTITLSYTFMDTDRTKLKEFKAIPLLQSAM</sequence>
<evidence type="ECO:0000256" key="2">
    <source>
        <dbReference type="ARBA" id="ARBA00004167"/>
    </source>
</evidence>
<comment type="subcellular location">
    <subcellularLocation>
        <location evidence="2">Membrane</location>
        <topology evidence="2">Single-pass membrane protein</topology>
    </subcellularLocation>
</comment>
<keyword evidence="4 6" id="KW-1133">Transmembrane helix</keyword>
<dbReference type="InterPro" id="IPR007533">
    <property type="entry name" value="Cyt_c_oxidase_assmbl_CtaG"/>
</dbReference>
<dbReference type="Pfam" id="PF04442">
    <property type="entry name" value="CtaG_Cox11"/>
    <property type="match status" value="1"/>
</dbReference>
<dbReference type="EMBL" id="UOFI01000203">
    <property type="protein sequence ID" value="VAW70635.1"/>
    <property type="molecule type" value="Genomic_DNA"/>
</dbReference>
<dbReference type="InterPro" id="IPR023471">
    <property type="entry name" value="CtaG/Cox11_dom_sf"/>
</dbReference>
<dbReference type="Gene3D" id="2.60.370.10">
    <property type="entry name" value="Ctag/Cox11"/>
    <property type="match status" value="1"/>
</dbReference>
<dbReference type="PANTHER" id="PTHR21320">
    <property type="entry name" value="CYTOCHROME C OXIDASE ASSEMBLY PROTEIN COX11-RELATED"/>
    <property type="match status" value="1"/>
</dbReference>
<evidence type="ECO:0000256" key="6">
    <source>
        <dbReference type="SAM" id="Phobius"/>
    </source>
</evidence>
<dbReference type="SUPFAM" id="SSF110111">
    <property type="entry name" value="Ctag/Cox11"/>
    <property type="match status" value="1"/>
</dbReference>